<sequence>MPLSEYEQRVLEQMERDLGSDPKLGSAMARASRPRSRYVWAGLGVLVGLAVVVVGAVTQLMLVGVLGFAVMLAAAVWALLAPRPHAAAGTGAGGAQAAKAKGSRRKGDTSFMNRMEQRFDKRREQGEI</sequence>
<dbReference type="EMBL" id="JAUHPX010000002">
    <property type="protein sequence ID" value="MDN4487300.1"/>
    <property type="molecule type" value="Genomic_DNA"/>
</dbReference>
<dbReference type="Pfam" id="PF11239">
    <property type="entry name" value="DUF3040"/>
    <property type="match status" value="1"/>
</dbReference>
<accession>A0AAW7M2S0</accession>
<keyword evidence="2" id="KW-1133">Transmembrane helix</keyword>
<reference evidence="3" key="1">
    <citation type="submission" date="2023-06" db="EMBL/GenBank/DDBJ databases">
        <title>Sysu t00039.</title>
        <authorList>
            <person name="Gao L."/>
            <person name="Fang B.-Z."/>
            <person name="Li W.-J."/>
        </authorList>
    </citation>
    <scope>NUCLEOTIDE SEQUENCE</scope>
    <source>
        <strain evidence="3">SYSU T00039</strain>
    </source>
</reference>
<feature type="transmembrane region" description="Helical" evidence="2">
    <location>
        <begin position="38"/>
        <end position="56"/>
    </location>
</feature>
<keyword evidence="4" id="KW-1185">Reference proteome</keyword>
<comment type="caution">
    <text evidence="3">The sequence shown here is derived from an EMBL/GenBank/DDBJ whole genome shotgun (WGS) entry which is preliminary data.</text>
</comment>
<evidence type="ECO:0000313" key="3">
    <source>
        <dbReference type="EMBL" id="MDN4487300.1"/>
    </source>
</evidence>
<name>A0AAW7M2S0_9MICO</name>
<organism evidence="3 4">
    <name type="scientific">Demequina lignilytica</name>
    <dbReference type="NCBI Taxonomy" id="3051663"/>
    <lineage>
        <taxon>Bacteria</taxon>
        <taxon>Bacillati</taxon>
        <taxon>Actinomycetota</taxon>
        <taxon>Actinomycetes</taxon>
        <taxon>Micrococcales</taxon>
        <taxon>Demequinaceae</taxon>
        <taxon>Demequina</taxon>
    </lineage>
</organism>
<feature type="transmembrane region" description="Helical" evidence="2">
    <location>
        <begin position="62"/>
        <end position="80"/>
    </location>
</feature>
<feature type="compositionally biased region" description="Basic and acidic residues" evidence="1">
    <location>
        <begin position="115"/>
        <end position="128"/>
    </location>
</feature>
<keyword evidence="2" id="KW-0812">Transmembrane</keyword>
<dbReference type="RefSeq" id="WP_301118370.1">
    <property type="nucleotide sequence ID" value="NZ_JAUHPX010000002.1"/>
</dbReference>
<feature type="compositionally biased region" description="Low complexity" evidence="1">
    <location>
        <begin position="86"/>
        <end position="100"/>
    </location>
</feature>
<evidence type="ECO:0000313" key="4">
    <source>
        <dbReference type="Proteomes" id="UP001172737"/>
    </source>
</evidence>
<proteinExistence type="predicted"/>
<dbReference type="AlphaFoldDB" id="A0AAW7M2S0"/>
<dbReference type="Proteomes" id="UP001172737">
    <property type="component" value="Unassembled WGS sequence"/>
</dbReference>
<evidence type="ECO:0000256" key="2">
    <source>
        <dbReference type="SAM" id="Phobius"/>
    </source>
</evidence>
<keyword evidence="2" id="KW-0472">Membrane</keyword>
<evidence type="ECO:0000256" key="1">
    <source>
        <dbReference type="SAM" id="MobiDB-lite"/>
    </source>
</evidence>
<feature type="region of interest" description="Disordered" evidence="1">
    <location>
        <begin position="86"/>
        <end position="128"/>
    </location>
</feature>
<gene>
    <name evidence="3" type="ORF">QQX10_03865</name>
</gene>
<protein>
    <submittedName>
        <fullName evidence="3">DUF3040 domain-containing protein</fullName>
    </submittedName>
</protein>
<dbReference type="InterPro" id="IPR021401">
    <property type="entry name" value="DUF3040"/>
</dbReference>